<protein>
    <submittedName>
        <fullName evidence="1">Uncharacterized protein</fullName>
    </submittedName>
</protein>
<reference evidence="2" key="2">
    <citation type="submission" date="2015-01" db="EMBL/GenBank/DDBJ databases">
        <title>Evolutionary Origins and Diversification of the Mycorrhizal Mutualists.</title>
        <authorList>
            <consortium name="DOE Joint Genome Institute"/>
            <consortium name="Mycorrhizal Genomics Consortium"/>
            <person name="Kohler A."/>
            <person name="Kuo A."/>
            <person name="Nagy L.G."/>
            <person name="Floudas D."/>
            <person name="Copeland A."/>
            <person name="Barry K.W."/>
            <person name="Cichocki N."/>
            <person name="Veneault-Fourrey C."/>
            <person name="LaButti K."/>
            <person name="Lindquist E.A."/>
            <person name="Lipzen A."/>
            <person name="Lundell T."/>
            <person name="Morin E."/>
            <person name="Murat C."/>
            <person name="Riley R."/>
            <person name="Ohm R."/>
            <person name="Sun H."/>
            <person name="Tunlid A."/>
            <person name="Henrissat B."/>
            <person name="Grigoriev I.V."/>
            <person name="Hibbett D.S."/>
            <person name="Martin F."/>
        </authorList>
    </citation>
    <scope>NUCLEOTIDE SEQUENCE [LARGE SCALE GENOMIC DNA]</scope>
    <source>
        <strain evidence="2">Foug A</strain>
    </source>
</reference>
<dbReference type="EMBL" id="KN822017">
    <property type="protein sequence ID" value="KIM66384.1"/>
    <property type="molecule type" value="Genomic_DNA"/>
</dbReference>
<reference evidence="1 2" key="1">
    <citation type="submission" date="2014-04" db="EMBL/GenBank/DDBJ databases">
        <authorList>
            <consortium name="DOE Joint Genome Institute"/>
            <person name="Kuo A."/>
            <person name="Kohler A."/>
            <person name="Nagy L.G."/>
            <person name="Floudas D."/>
            <person name="Copeland A."/>
            <person name="Barry K.W."/>
            <person name="Cichocki N."/>
            <person name="Veneault-Fourrey C."/>
            <person name="LaButti K."/>
            <person name="Lindquist E.A."/>
            <person name="Lipzen A."/>
            <person name="Lundell T."/>
            <person name="Morin E."/>
            <person name="Murat C."/>
            <person name="Sun H."/>
            <person name="Tunlid A."/>
            <person name="Henrissat B."/>
            <person name="Grigoriev I.V."/>
            <person name="Hibbett D.S."/>
            <person name="Martin F."/>
            <person name="Nordberg H.P."/>
            <person name="Cantor M.N."/>
            <person name="Hua S.X."/>
        </authorList>
    </citation>
    <scope>NUCLEOTIDE SEQUENCE [LARGE SCALE GENOMIC DNA]</scope>
    <source>
        <strain evidence="1 2">Foug A</strain>
    </source>
</reference>
<dbReference type="HOGENOM" id="CLU_557965_0_0_1"/>
<organism evidence="1 2">
    <name type="scientific">Scleroderma citrinum Foug A</name>
    <dbReference type="NCBI Taxonomy" id="1036808"/>
    <lineage>
        <taxon>Eukaryota</taxon>
        <taxon>Fungi</taxon>
        <taxon>Dikarya</taxon>
        <taxon>Basidiomycota</taxon>
        <taxon>Agaricomycotina</taxon>
        <taxon>Agaricomycetes</taxon>
        <taxon>Agaricomycetidae</taxon>
        <taxon>Boletales</taxon>
        <taxon>Sclerodermatineae</taxon>
        <taxon>Sclerodermataceae</taxon>
        <taxon>Scleroderma</taxon>
    </lineage>
</organism>
<dbReference type="Proteomes" id="UP000053989">
    <property type="component" value="Unassembled WGS sequence"/>
</dbReference>
<dbReference type="AlphaFoldDB" id="A0A0C3EDI2"/>
<evidence type="ECO:0000313" key="2">
    <source>
        <dbReference type="Proteomes" id="UP000053989"/>
    </source>
</evidence>
<keyword evidence="2" id="KW-1185">Reference proteome</keyword>
<dbReference type="InParanoid" id="A0A0C3EDI2"/>
<sequence>MQLVSEVLNNARRRALPYSSPTLEQALELHFLANSLRGGAGINIGRDDAKNGRHLFHNSIKHLSDEALEQAVLMKQAGSWELKEIEHYSKLVQELHQTDYEELKEYDAMVDKKDHMGLKDPELLMEEINNVVPPDEYGADNKTTYTQNDPQHFDSNYQYLLGNMQHLPNDYGPSVHSAAYSHPPINYHTSTTSQSASASDPYPTYGQMSTSVDVASVFTPYLTIYNQSMPTSMNVPPSTQLDIDQRIMCPYLTIYTQSSPTSADVPPSTLSDIDQRLMHNRQVPTLFPSCYSPYVNVYAEHILCCGESVWGEAHKHISIIPDSQKSVQKYNKLCPAPAQHSESSTTIPSMLMSTTVVLQPTSSENPPALNDTPTSTLKAEAGEALQWYFLLQQPMWMKQDNDLYICDLADDLAKKYIPEPRK</sequence>
<accession>A0A0C3EDI2</accession>
<name>A0A0C3EDI2_9AGAM</name>
<proteinExistence type="predicted"/>
<gene>
    <name evidence="1" type="ORF">SCLCIDRAFT_21886</name>
</gene>
<evidence type="ECO:0000313" key="1">
    <source>
        <dbReference type="EMBL" id="KIM66384.1"/>
    </source>
</evidence>
<dbReference type="OrthoDB" id="2644915at2759"/>